<feature type="compositionally biased region" description="Low complexity" evidence="6">
    <location>
        <begin position="55"/>
        <end position="81"/>
    </location>
</feature>
<dbReference type="PROSITE" id="PS00463">
    <property type="entry name" value="ZN2_CY6_FUNGAL_1"/>
    <property type="match status" value="1"/>
</dbReference>
<evidence type="ECO:0000313" key="8">
    <source>
        <dbReference type="EMBL" id="OOF91786.1"/>
    </source>
</evidence>
<dbReference type="SUPFAM" id="SSF57701">
    <property type="entry name" value="Zn2/Cys6 DNA-binding domain"/>
    <property type="match status" value="1"/>
</dbReference>
<dbReference type="STRING" id="602072.A0A1R3RBC8"/>
<dbReference type="SMART" id="SM00066">
    <property type="entry name" value="GAL4"/>
    <property type="match status" value="1"/>
</dbReference>
<evidence type="ECO:0000256" key="5">
    <source>
        <dbReference type="ARBA" id="ARBA00023242"/>
    </source>
</evidence>
<keyword evidence="5" id="KW-0539">Nucleus</keyword>
<dbReference type="InterPro" id="IPR036864">
    <property type="entry name" value="Zn2-C6_fun-type_DNA-bd_sf"/>
</dbReference>
<dbReference type="VEuPathDB" id="FungiDB:ASPCADRAFT_176318"/>
<dbReference type="Pfam" id="PF00172">
    <property type="entry name" value="Zn_clus"/>
    <property type="match status" value="1"/>
</dbReference>
<keyword evidence="9" id="KW-1185">Reference proteome</keyword>
<dbReference type="InterPro" id="IPR001138">
    <property type="entry name" value="Zn2Cys6_DnaBD"/>
</dbReference>
<gene>
    <name evidence="8" type="ORF">ASPCADRAFT_176318</name>
</gene>
<dbReference type="CDD" id="cd00067">
    <property type="entry name" value="GAL4"/>
    <property type="match status" value="1"/>
</dbReference>
<feature type="domain" description="Zn(2)-C6 fungal-type" evidence="7">
    <location>
        <begin position="8"/>
        <end position="38"/>
    </location>
</feature>
<feature type="region of interest" description="Disordered" evidence="6">
    <location>
        <begin position="55"/>
        <end position="93"/>
    </location>
</feature>
<proteinExistence type="predicted"/>
<dbReference type="GO" id="GO:0006351">
    <property type="term" value="P:DNA-templated transcription"/>
    <property type="evidence" value="ECO:0007669"/>
    <property type="project" value="InterPro"/>
</dbReference>
<evidence type="ECO:0000313" key="9">
    <source>
        <dbReference type="Proteomes" id="UP000188318"/>
    </source>
</evidence>
<sequence>MELTTTVACLNCRERHLKCDGNLAGCTRCQSLRLSCHFVASRRGRKTRPAMLAPSVLPVGSSSPPHSVSPLLQPHAQQAQQERLPKGHDLQQSGPFMGRDRRQWISLYYLHFHQAHPFLPPMEVLLESGPPSYLLDIMEFISLHYLSPPISHDSSEILLREVQAADLTVEKVQAFLLLAIVQHGRQQAHEARSCLGQALQSALELGLDRREASDMVSVDAPFRADSLRRTWWEIVVVDVLLAAVQEDGHLQFEMTETLGVPLPYGPEEYELGCVMNPLPPTLVDMEQNSLFCGDAEFSSSAYRIEAAILLRKCMRAGETHVTQETLDVLSAAITAWFHRLPSSRRPILQPSGMLDEMMMQAAMLMHCATIYLHFSRSCLLLYLPVTGRILCSSPPSFIATSIDPQLHTAKVAEGAAQLSRLASLSTSVVNHSPFFACTLVLSSVIQVAVMLSDGPSPSGARQQYLALNLAVLKSMGETWPIAASAMHRIRQAVIEVHTAVPCDTRPLLDVFSPPS</sequence>
<evidence type="ECO:0000256" key="1">
    <source>
        <dbReference type="ARBA" id="ARBA00022723"/>
    </source>
</evidence>
<organism evidence="8 9">
    <name type="scientific">Aspergillus carbonarius (strain ITEM 5010)</name>
    <dbReference type="NCBI Taxonomy" id="602072"/>
    <lineage>
        <taxon>Eukaryota</taxon>
        <taxon>Fungi</taxon>
        <taxon>Dikarya</taxon>
        <taxon>Ascomycota</taxon>
        <taxon>Pezizomycotina</taxon>
        <taxon>Eurotiomycetes</taxon>
        <taxon>Eurotiomycetidae</taxon>
        <taxon>Eurotiales</taxon>
        <taxon>Aspergillaceae</taxon>
        <taxon>Aspergillus</taxon>
        <taxon>Aspergillus subgen. Circumdati</taxon>
    </lineage>
</organism>
<keyword evidence="3" id="KW-0238">DNA-binding</keyword>
<evidence type="ECO:0000256" key="4">
    <source>
        <dbReference type="ARBA" id="ARBA00023163"/>
    </source>
</evidence>
<keyword evidence="2" id="KW-0805">Transcription regulation</keyword>
<dbReference type="GO" id="GO:0000981">
    <property type="term" value="F:DNA-binding transcription factor activity, RNA polymerase II-specific"/>
    <property type="evidence" value="ECO:0007669"/>
    <property type="project" value="InterPro"/>
</dbReference>
<protein>
    <recommendedName>
        <fullName evidence="7">Zn(2)-C6 fungal-type domain-containing protein</fullName>
    </recommendedName>
</protein>
<evidence type="ECO:0000259" key="7">
    <source>
        <dbReference type="PROSITE" id="PS50048"/>
    </source>
</evidence>
<dbReference type="InterPro" id="IPR007219">
    <property type="entry name" value="XnlR_reg_dom"/>
</dbReference>
<dbReference type="Pfam" id="PF04082">
    <property type="entry name" value="Fungal_trans"/>
    <property type="match status" value="1"/>
</dbReference>
<dbReference type="Gene3D" id="4.10.240.10">
    <property type="entry name" value="Zn(2)-C6 fungal-type DNA-binding domain"/>
    <property type="match status" value="1"/>
</dbReference>
<dbReference type="OMA" id="RTWWEIV"/>
<evidence type="ECO:0000256" key="6">
    <source>
        <dbReference type="SAM" id="MobiDB-lite"/>
    </source>
</evidence>
<dbReference type="GO" id="GO:0009893">
    <property type="term" value="P:positive regulation of metabolic process"/>
    <property type="evidence" value="ECO:0007669"/>
    <property type="project" value="UniProtKB-ARBA"/>
</dbReference>
<accession>A0A1R3RBC8</accession>
<dbReference type="CDD" id="cd12148">
    <property type="entry name" value="fungal_TF_MHR"/>
    <property type="match status" value="1"/>
</dbReference>
<evidence type="ECO:0000256" key="3">
    <source>
        <dbReference type="ARBA" id="ARBA00023125"/>
    </source>
</evidence>
<dbReference type="PROSITE" id="PS50048">
    <property type="entry name" value="ZN2_CY6_FUNGAL_2"/>
    <property type="match status" value="1"/>
</dbReference>
<dbReference type="AlphaFoldDB" id="A0A1R3RBC8"/>
<dbReference type="PANTHER" id="PTHR47431:SF1">
    <property type="entry name" value="ZN(II)2CYS6 TRANSCRIPTION FACTOR (EUROFUNG)"/>
    <property type="match status" value="1"/>
</dbReference>
<keyword evidence="1" id="KW-0479">Metal-binding</keyword>
<reference evidence="9" key="1">
    <citation type="journal article" date="2017" name="Genome Biol.">
        <title>Comparative genomics reveals high biological diversity and specific adaptations in the industrially and medically important fungal genus Aspergillus.</title>
        <authorList>
            <person name="de Vries R.P."/>
            <person name="Riley R."/>
            <person name="Wiebenga A."/>
            <person name="Aguilar-Osorio G."/>
            <person name="Amillis S."/>
            <person name="Uchima C.A."/>
            <person name="Anderluh G."/>
            <person name="Asadollahi M."/>
            <person name="Askin M."/>
            <person name="Barry K."/>
            <person name="Battaglia E."/>
            <person name="Bayram O."/>
            <person name="Benocci T."/>
            <person name="Braus-Stromeyer S.A."/>
            <person name="Caldana C."/>
            <person name="Canovas D."/>
            <person name="Cerqueira G.C."/>
            <person name="Chen F."/>
            <person name="Chen W."/>
            <person name="Choi C."/>
            <person name="Clum A."/>
            <person name="Dos Santos R.A."/>
            <person name="Damasio A.R."/>
            <person name="Diallinas G."/>
            <person name="Emri T."/>
            <person name="Fekete E."/>
            <person name="Flipphi M."/>
            <person name="Freyberg S."/>
            <person name="Gallo A."/>
            <person name="Gournas C."/>
            <person name="Habgood R."/>
            <person name="Hainaut M."/>
            <person name="Harispe M.L."/>
            <person name="Henrissat B."/>
            <person name="Hilden K.S."/>
            <person name="Hope R."/>
            <person name="Hossain A."/>
            <person name="Karabika E."/>
            <person name="Karaffa L."/>
            <person name="Karanyi Z."/>
            <person name="Krasevec N."/>
            <person name="Kuo A."/>
            <person name="Kusch H."/>
            <person name="LaButti K."/>
            <person name="Lagendijk E.L."/>
            <person name="Lapidus A."/>
            <person name="Levasseur A."/>
            <person name="Lindquist E."/>
            <person name="Lipzen A."/>
            <person name="Logrieco A.F."/>
            <person name="MacCabe A."/>
            <person name="Maekelae M.R."/>
            <person name="Malavazi I."/>
            <person name="Melin P."/>
            <person name="Meyer V."/>
            <person name="Mielnichuk N."/>
            <person name="Miskei M."/>
            <person name="Molnar A.P."/>
            <person name="Mule G."/>
            <person name="Ngan C.Y."/>
            <person name="Orejas M."/>
            <person name="Orosz E."/>
            <person name="Ouedraogo J.P."/>
            <person name="Overkamp K.M."/>
            <person name="Park H.-S."/>
            <person name="Perrone G."/>
            <person name="Piumi F."/>
            <person name="Punt P.J."/>
            <person name="Ram A.F."/>
            <person name="Ramon A."/>
            <person name="Rauscher S."/>
            <person name="Record E."/>
            <person name="Riano-Pachon D.M."/>
            <person name="Robert V."/>
            <person name="Roehrig J."/>
            <person name="Ruller R."/>
            <person name="Salamov A."/>
            <person name="Salih N.S."/>
            <person name="Samson R.A."/>
            <person name="Sandor E."/>
            <person name="Sanguinetti M."/>
            <person name="Schuetze T."/>
            <person name="Sepcic K."/>
            <person name="Shelest E."/>
            <person name="Sherlock G."/>
            <person name="Sophianopoulou V."/>
            <person name="Squina F.M."/>
            <person name="Sun H."/>
            <person name="Susca A."/>
            <person name="Todd R.B."/>
            <person name="Tsang A."/>
            <person name="Unkles S.E."/>
            <person name="van de Wiele N."/>
            <person name="van Rossen-Uffink D."/>
            <person name="Oliveira J.V."/>
            <person name="Vesth T.C."/>
            <person name="Visser J."/>
            <person name="Yu J.-H."/>
            <person name="Zhou M."/>
            <person name="Andersen M.R."/>
            <person name="Archer D.B."/>
            <person name="Baker S.E."/>
            <person name="Benoit I."/>
            <person name="Brakhage A.A."/>
            <person name="Braus G.H."/>
            <person name="Fischer R."/>
            <person name="Frisvad J.C."/>
            <person name="Goldman G.H."/>
            <person name="Houbraken J."/>
            <person name="Oakley B."/>
            <person name="Pocsi I."/>
            <person name="Scazzocchio C."/>
            <person name="Seiboth B."/>
            <person name="vanKuyk P.A."/>
            <person name="Wortman J."/>
            <person name="Dyer P.S."/>
            <person name="Grigoriev I.V."/>
        </authorList>
    </citation>
    <scope>NUCLEOTIDE SEQUENCE [LARGE SCALE GENOMIC DNA]</scope>
    <source>
        <strain evidence="9">ITEM 5010</strain>
    </source>
</reference>
<dbReference type="Proteomes" id="UP000188318">
    <property type="component" value="Unassembled WGS sequence"/>
</dbReference>
<dbReference type="PANTHER" id="PTHR47431">
    <property type="entry name" value="ZN(II)2CYS6 TRANSCRIPTION FACTOR (EUROFUNG)-RELATED"/>
    <property type="match status" value="1"/>
</dbReference>
<keyword evidence="4" id="KW-0804">Transcription</keyword>
<name>A0A1R3RBC8_ASPC5</name>
<dbReference type="GO" id="GO:0008270">
    <property type="term" value="F:zinc ion binding"/>
    <property type="evidence" value="ECO:0007669"/>
    <property type="project" value="InterPro"/>
</dbReference>
<dbReference type="GO" id="GO:0003677">
    <property type="term" value="F:DNA binding"/>
    <property type="evidence" value="ECO:0007669"/>
    <property type="project" value="UniProtKB-KW"/>
</dbReference>
<dbReference type="EMBL" id="KV907509">
    <property type="protein sequence ID" value="OOF91786.1"/>
    <property type="molecule type" value="Genomic_DNA"/>
</dbReference>
<dbReference type="OrthoDB" id="10067394at2759"/>
<evidence type="ECO:0000256" key="2">
    <source>
        <dbReference type="ARBA" id="ARBA00023015"/>
    </source>
</evidence>